<keyword evidence="4" id="KW-0865">Zymogen</keyword>
<dbReference type="PROSITE" id="PS00134">
    <property type="entry name" value="TRYPSIN_HIS"/>
    <property type="match status" value="1"/>
</dbReference>
<dbReference type="Proteomes" id="UP001152798">
    <property type="component" value="Chromosome 1"/>
</dbReference>
<dbReference type="InterPro" id="IPR009003">
    <property type="entry name" value="Peptidase_S1_PA"/>
</dbReference>
<dbReference type="GO" id="GO:0004252">
    <property type="term" value="F:serine-type endopeptidase activity"/>
    <property type="evidence" value="ECO:0007669"/>
    <property type="project" value="InterPro"/>
</dbReference>
<dbReference type="InterPro" id="IPR018114">
    <property type="entry name" value="TRYPSIN_HIS"/>
</dbReference>
<sequence length="251" mass="27944">MLTNTACCKAERYENDWGPRIIGGHDTSIINAPFIASLQRRRGRLAMHICGAVIITKTYLLTAAHCITNRDENKGNKSYAIASPKKHLVSTGSTYAGQGNITWVKKFFVHPDFNARKLFNDIGTIAVARDLVFNMKTQPGKLPEGNLTETSVILDNYIEARTECKAYGWGLSTARSFSGLKVVGLHLIKTDTCQRILARKHLYHLLRGREGAHYTIFSEYYEDSWKSSPNGLSKEIKVLLLVLVGLGGVDQ</sequence>
<evidence type="ECO:0000256" key="2">
    <source>
        <dbReference type="ARBA" id="ARBA00022801"/>
    </source>
</evidence>
<dbReference type="Gene3D" id="2.40.10.10">
    <property type="entry name" value="Trypsin-like serine proteases"/>
    <property type="match status" value="1"/>
</dbReference>
<dbReference type="PROSITE" id="PS50240">
    <property type="entry name" value="TRYPSIN_DOM"/>
    <property type="match status" value="1"/>
</dbReference>
<evidence type="ECO:0000256" key="1">
    <source>
        <dbReference type="ARBA" id="ARBA00022670"/>
    </source>
</evidence>
<dbReference type="InterPro" id="IPR001254">
    <property type="entry name" value="Trypsin_dom"/>
</dbReference>
<dbReference type="PANTHER" id="PTHR24276:SF97">
    <property type="entry name" value="GH13245P2-RELATED"/>
    <property type="match status" value="1"/>
</dbReference>
<organism evidence="7 8">
    <name type="scientific">Nezara viridula</name>
    <name type="common">Southern green stink bug</name>
    <name type="synonym">Cimex viridulus</name>
    <dbReference type="NCBI Taxonomy" id="85310"/>
    <lineage>
        <taxon>Eukaryota</taxon>
        <taxon>Metazoa</taxon>
        <taxon>Ecdysozoa</taxon>
        <taxon>Arthropoda</taxon>
        <taxon>Hexapoda</taxon>
        <taxon>Insecta</taxon>
        <taxon>Pterygota</taxon>
        <taxon>Neoptera</taxon>
        <taxon>Paraneoptera</taxon>
        <taxon>Hemiptera</taxon>
        <taxon>Heteroptera</taxon>
        <taxon>Panheteroptera</taxon>
        <taxon>Pentatomomorpha</taxon>
        <taxon>Pentatomoidea</taxon>
        <taxon>Pentatomidae</taxon>
        <taxon>Pentatominae</taxon>
        <taxon>Nezara</taxon>
    </lineage>
</organism>
<evidence type="ECO:0000259" key="6">
    <source>
        <dbReference type="PROSITE" id="PS50240"/>
    </source>
</evidence>
<dbReference type="InterPro" id="IPR050430">
    <property type="entry name" value="Peptidase_S1"/>
</dbReference>
<evidence type="ECO:0000256" key="4">
    <source>
        <dbReference type="ARBA" id="ARBA00023145"/>
    </source>
</evidence>
<evidence type="ECO:0000313" key="7">
    <source>
        <dbReference type="EMBL" id="CAH1389855.1"/>
    </source>
</evidence>
<proteinExistence type="predicted"/>
<keyword evidence="8" id="KW-1185">Reference proteome</keyword>
<keyword evidence="1" id="KW-0645">Protease</keyword>
<protein>
    <recommendedName>
        <fullName evidence="6">Peptidase S1 domain-containing protein</fullName>
    </recommendedName>
</protein>
<gene>
    <name evidence="7" type="ORF">NEZAVI_LOCUS1157</name>
</gene>
<dbReference type="InterPro" id="IPR043504">
    <property type="entry name" value="Peptidase_S1_PA_chymotrypsin"/>
</dbReference>
<evidence type="ECO:0000313" key="8">
    <source>
        <dbReference type="Proteomes" id="UP001152798"/>
    </source>
</evidence>
<dbReference type="OrthoDB" id="6625651at2759"/>
<dbReference type="PANTHER" id="PTHR24276">
    <property type="entry name" value="POLYSERASE-RELATED"/>
    <property type="match status" value="1"/>
</dbReference>
<keyword evidence="3" id="KW-0720">Serine protease</keyword>
<feature type="domain" description="Peptidase S1" evidence="6">
    <location>
        <begin position="21"/>
        <end position="251"/>
    </location>
</feature>
<dbReference type="FunFam" id="2.40.10.10:FF:000068">
    <property type="entry name" value="transmembrane protease serine 2"/>
    <property type="match status" value="1"/>
</dbReference>
<name>A0A9P0E2T2_NEZVI</name>
<reference evidence="7" key="1">
    <citation type="submission" date="2022-01" db="EMBL/GenBank/DDBJ databases">
        <authorList>
            <person name="King R."/>
        </authorList>
    </citation>
    <scope>NUCLEOTIDE SEQUENCE</scope>
</reference>
<dbReference type="AlphaFoldDB" id="A0A9P0E2T2"/>
<dbReference type="SUPFAM" id="SSF50494">
    <property type="entry name" value="Trypsin-like serine proteases"/>
    <property type="match status" value="1"/>
</dbReference>
<evidence type="ECO:0000256" key="5">
    <source>
        <dbReference type="ARBA" id="ARBA00023157"/>
    </source>
</evidence>
<keyword evidence="5" id="KW-1015">Disulfide bond</keyword>
<dbReference type="GO" id="GO:0006508">
    <property type="term" value="P:proteolysis"/>
    <property type="evidence" value="ECO:0007669"/>
    <property type="project" value="UniProtKB-KW"/>
</dbReference>
<dbReference type="SMART" id="SM00020">
    <property type="entry name" value="Tryp_SPc"/>
    <property type="match status" value="1"/>
</dbReference>
<dbReference type="Pfam" id="PF00089">
    <property type="entry name" value="Trypsin"/>
    <property type="match status" value="1"/>
</dbReference>
<accession>A0A9P0E2T2</accession>
<dbReference type="EMBL" id="OV725077">
    <property type="protein sequence ID" value="CAH1389855.1"/>
    <property type="molecule type" value="Genomic_DNA"/>
</dbReference>
<keyword evidence="2" id="KW-0378">Hydrolase</keyword>
<evidence type="ECO:0000256" key="3">
    <source>
        <dbReference type="ARBA" id="ARBA00022825"/>
    </source>
</evidence>